<reference evidence="2 3" key="1">
    <citation type="submission" date="2018-02" db="EMBL/GenBank/DDBJ databases">
        <authorList>
            <person name="Cohen D.B."/>
            <person name="Kent A.D."/>
        </authorList>
    </citation>
    <scope>NUCLEOTIDE SEQUENCE [LARGE SCALE GENOMIC DNA]</scope>
    <source>
        <strain evidence="2">1</strain>
    </source>
</reference>
<evidence type="ECO:0000313" key="2">
    <source>
        <dbReference type="EMBL" id="SPD85772.1"/>
    </source>
</evidence>
<dbReference type="KEGG" id="mgg:MPLG2_0736"/>
<gene>
    <name evidence="2" type="ORF">MPLG2_0736</name>
</gene>
<keyword evidence="3" id="KW-1185">Reference proteome</keyword>
<organism evidence="2 3">
    <name type="scientific">Micropruina glycogenica</name>
    <dbReference type="NCBI Taxonomy" id="75385"/>
    <lineage>
        <taxon>Bacteria</taxon>
        <taxon>Bacillati</taxon>
        <taxon>Actinomycetota</taxon>
        <taxon>Actinomycetes</taxon>
        <taxon>Propionibacteriales</taxon>
        <taxon>Nocardioidaceae</taxon>
        <taxon>Micropruina</taxon>
    </lineage>
</organism>
<proteinExistence type="predicted"/>
<feature type="region of interest" description="Disordered" evidence="1">
    <location>
        <begin position="1"/>
        <end position="22"/>
    </location>
</feature>
<evidence type="ECO:0000313" key="3">
    <source>
        <dbReference type="Proteomes" id="UP000238164"/>
    </source>
</evidence>
<dbReference type="AlphaFoldDB" id="A0A2N9JCC0"/>
<feature type="compositionally biased region" description="Pro residues" evidence="1">
    <location>
        <begin position="1"/>
        <end position="11"/>
    </location>
</feature>
<sequence length="38" mass="4323">MPPTPQPPPNQPSMGEPPQETLWQRVRRRVIGPPESPH</sequence>
<name>A0A2N9JCC0_9ACTN</name>
<evidence type="ECO:0000256" key="1">
    <source>
        <dbReference type="SAM" id="MobiDB-lite"/>
    </source>
</evidence>
<protein>
    <submittedName>
        <fullName evidence="2">Uncharacterized protein</fullName>
    </submittedName>
</protein>
<dbReference type="Proteomes" id="UP000238164">
    <property type="component" value="Chromosome 1"/>
</dbReference>
<accession>A0A2N9JCC0</accession>
<dbReference type="EMBL" id="LT985188">
    <property type="protein sequence ID" value="SPD85772.1"/>
    <property type="molecule type" value="Genomic_DNA"/>
</dbReference>